<comment type="caution">
    <text evidence="1">The sequence shown here is derived from an EMBL/GenBank/DDBJ whole genome shotgun (WGS) entry which is preliminary data.</text>
</comment>
<protein>
    <recommendedName>
        <fullName evidence="3">Addiction module antidote protein</fullName>
    </recommendedName>
</protein>
<evidence type="ECO:0000313" key="1">
    <source>
        <dbReference type="EMBL" id="PZD71484.1"/>
    </source>
</evidence>
<proteinExistence type="predicted"/>
<dbReference type="InterPro" id="IPR014057">
    <property type="entry name" value="HI1420"/>
</dbReference>
<reference evidence="1 2" key="1">
    <citation type="journal article" date="2018" name="Sci. Rep.">
        <title>A novel species of the marine cyanobacterium Acaryochloris with a unique pigment content and lifestyle.</title>
        <authorList>
            <person name="Partensky F."/>
            <person name="Six C."/>
            <person name="Ratin M."/>
            <person name="Garczarek L."/>
            <person name="Vaulot D."/>
            <person name="Probert I."/>
            <person name="Calteau A."/>
            <person name="Gourvil P."/>
            <person name="Marie D."/>
            <person name="Grebert T."/>
            <person name="Bouchier C."/>
            <person name="Le Panse S."/>
            <person name="Gachenot M."/>
            <person name="Rodriguez F."/>
            <person name="Garrido J.L."/>
        </authorList>
    </citation>
    <scope>NUCLEOTIDE SEQUENCE [LARGE SCALE GENOMIC DNA]</scope>
    <source>
        <strain evidence="1 2">RCC1774</strain>
    </source>
</reference>
<dbReference type="OrthoDB" id="9796786at2"/>
<evidence type="ECO:0000313" key="2">
    <source>
        <dbReference type="Proteomes" id="UP000248857"/>
    </source>
</evidence>
<dbReference type="PANTHER" id="PTHR40275">
    <property type="entry name" value="SSL7038 PROTEIN"/>
    <property type="match status" value="1"/>
</dbReference>
<dbReference type="PANTHER" id="PTHR40275:SF1">
    <property type="entry name" value="SSL7038 PROTEIN"/>
    <property type="match status" value="1"/>
</dbReference>
<dbReference type="AlphaFoldDB" id="A0A2W1JMW5"/>
<dbReference type="EMBL" id="PQWO01000017">
    <property type="protein sequence ID" value="PZD71484.1"/>
    <property type="molecule type" value="Genomic_DNA"/>
</dbReference>
<sequence length="105" mass="11502">MRQLRTLDQLEAEYFQQHPEEIDEYLSILFEDYAQDGDIGALLASLRTIARAKGITATAAAAGMSRKGLQKALSIEGSPKFESVNAILNALGYRLTPEKISVAKC</sequence>
<accession>A0A2W1JMW5</accession>
<dbReference type="Pfam" id="PF21716">
    <property type="entry name" value="dnstrm_HI1420"/>
    <property type="match status" value="1"/>
</dbReference>
<gene>
    <name evidence="1" type="ORF">C1752_06333</name>
</gene>
<dbReference type="RefSeq" id="WP_110988027.1">
    <property type="nucleotide sequence ID" value="NZ_CAWNWM010000017.1"/>
</dbReference>
<name>A0A2W1JMW5_9CYAN</name>
<dbReference type="Proteomes" id="UP000248857">
    <property type="component" value="Unassembled WGS sequence"/>
</dbReference>
<organism evidence="1 2">
    <name type="scientific">Acaryochloris thomasi RCC1774</name>
    <dbReference type="NCBI Taxonomy" id="1764569"/>
    <lineage>
        <taxon>Bacteria</taxon>
        <taxon>Bacillati</taxon>
        <taxon>Cyanobacteriota</taxon>
        <taxon>Cyanophyceae</taxon>
        <taxon>Acaryochloridales</taxon>
        <taxon>Acaryochloridaceae</taxon>
        <taxon>Acaryochloris</taxon>
        <taxon>Acaryochloris thomasi</taxon>
    </lineage>
</organism>
<dbReference type="NCBIfam" id="TIGR02684">
    <property type="entry name" value="dnstrm_HI1420"/>
    <property type="match status" value="1"/>
</dbReference>
<evidence type="ECO:0008006" key="3">
    <source>
        <dbReference type="Google" id="ProtNLM"/>
    </source>
</evidence>
<keyword evidence="2" id="KW-1185">Reference proteome</keyword>